<sequence length="755" mass="83361">MPVHRSVSMLFTAVLCCSTLTSFVVAVMDVSFRPPEGAFLLRKSGQKTEDMERHWLGTAFLPGGCAARPDQTLLVEHANFKQEVPLLPLAALHHNRSCGVSVRPVADSVDVQRPYVDALVYADKDFLAFYDHPVCVTVLATWSGRSTVASCSLFSRTQRFACLARLVLPVDWFDLSDQQQSSGKRPRRYVQLSYTTEHFNSCPASVERTIAQLDGITTPVPSPILLRNEGAYETLEIDRQESWSVSLMVPTNMTLSAKSYTSFFLHFAYQASTEHNNPPLFLFQLRVRFHRFRLISFATTDVANWSVKGEPAIDDNDTISFICLYNNGMSLNETWSGPIFAMLLETKGDGDSTTLDAEASIHWDVRYVVDRRAAARSALLPRNDSQTVEENSAANSTTTTVTPPKIAAFNKYTSTISSAIQNHDSGKITMQFTISKDTTYAIVVAAKSNELINTAVLSGLQSSILLRIYSITLGGDVSDVTFKSSCKSLEPRVLKSSPSCSTVFVDGSELRGMAEAIVEATFETFSTTTTFIVWYPKMPVTVWLSDPVLNAVKDWRLPVLKQLDIKDNSVPAVNSAPRRKRAEAKQLTCRVLYQQAEVKVFAQFHVNSRYSRTSTIGAGDSLEMRTETEHVTLGSASYGSADTAARRSVSYRGSEVSIFISPQPLMRVNEPHRTTERRTASWTSKPRSRVRITANPLADSSSEQNLSTLAASSPLGIDGPALARSAGQVDWDSASLGLNEAEMHHYIDGLRETIA</sequence>
<evidence type="ECO:0000259" key="7">
    <source>
        <dbReference type="Pfam" id="PF16070"/>
    </source>
</evidence>
<accession>A0A914W794</accession>
<feature type="domain" description="Transmembrane protein TMEM132 fifth" evidence="8">
    <location>
        <begin position="542"/>
        <end position="611"/>
    </location>
</feature>
<comment type="subcellular location">
    <subcellularLocation>
        <location evidence="1">Membrane</location>
        <topology evidence="1">Single-pass type I membrane protein</topology>
    </subcellularLocation>
</comment>
<dbReference type="InterPro" id="IPR055423">
    <property type="entry name" value="Ig_TMEM132_5th"/>
</dbReference>
<feature type="chain" id="PRO_5037043320" evidence="6">
    <location>
        <begin position="27"/>
        <end position="755"/>
    </location>
</feature>
<name>A0A914W794_9BILA</name>
<evidence type="ECO:0000256" key="4">
    <source>
        <dbReference type="ARBA" id="ARBA00022989"/>
    </source>
</evidence>
<evidence type="ECO:0000256" key="1">
    <source>
        <dbReference type="ARBA" id="ARBA00004479"/>
    </source>
</evidence>
<dbReference type="AlphaFoldDB" id="A0A914W794"/>
<evidence type="ECO:0000313" key="9">
    <source>
        <dbReference type="Proteomes" id="UP000887566"/>
    </source>
</evidence>
<dbReference type="Proteomes" id="UP000887566">
    <property type="component" value="Unplaced"/>
</dbReference>
<feature type="signal peptide" evidence="6">
    <location>
        <begin position="1"/>
        <end position="26"/>
    </location>
</feature>
<evidence type="ECO:0000256" key="5">
    <source>
        <dbReference type="ARBA" id="ARBA00023136"/>
    </source>
</evidence>
<dbReference type="InterPro" id="IPR031437">
    <property type="entry name" value="Ig_TMEM132_4th"/>
</dbReference>
<dbReference type="WBParaSite" id="PSAMB.scaffold342size55818.g5035.t1">
    <property type="protein sequence ID" value="PSAMB.scaffold342size55818.g5035.t1"/>
    <property type="gene ID" value="PSAMB.scaffold342size55818.g5035"/>
</dbReference>
<dbReference type="Pfam" id="PF16070">
    <property type="entry name" value="Ig_TMEM132_4th"/>
    <property type="match status" value="1"/>
</dbReference>
<organism evidence="9 10">
    <name type="scientific">Plectus sambesii</name>
    <dbReference type="NCBI Taxonomy" id="2011161"/>
    <lineage>
        <taxon>Eukaryota</taxon>
        <taxon>Metazoa</taxon>
        <taxon>Ecdysozoa</taxon>
        <taxon>Nematoda</taxon>
        <taxon>Chromadorea</taxon>
        <taxon>Plectida</taxon>
        <taxon>Plectina</taxon>
        <taxon>Plectoidea</taxon>
        <taxon>Plectidae</taxon>
        <taxon>Plectus</taxon>
    </lineage>
</organism>
<evidence type="ECO:0000259" key="8">
    <source>
        <dbReference type="Pfam" id="PF23486"/>
    </source>
</evidence>
<keyword evidence="9" id="KW-1185">Reference proteome</keyword>
<keyword evidence="4" id="KW-1133">Transmembrane helix</keyword>
<keyword evidence="5" id="KW-0472">Membrane</keyword>
<dbReference type="PANTHER" id="PTHR13388:SF11">
    <property type="entry name" value="DETONATOR, ISOFORM E"/>
    <property type="match status" value="1"/>
</dbReference>
<proteinExistence type="inferred from homology"/>
<reference evidence="10" key="1">
    <citation type="submission" date="2022-11" db="UniProtKB">
        <authorList>
            <consortium name="WormBaseParasite"/>
        </authorList>
    </citation>
    <scope>IDENTIFICATION</scope>
</reference>
<evidence type="ECO:0000313" key="10">
    <source>
        <dbReference type="WBParaSite" id="PSAMB.scaffold342size55818.g5035.t1"/>
    </source>
</evidence>
<keyword evidence="3" id="KW-0812">Transmembrane</keyword>
<evidence type="ECO:0000256" key="6">
    <source>
        <dbReference type="SAM" id="SignalP"/>
    </source>
</evidence>
<evidence type="ECO:0000256" key="2">
    <source>
        <dbReference type="ARBA" id="ARBA00006166"/>
    </source>
</evidence>
<keyword evidence="6" id="KW-0732">Signal</keyword>
<protein>
    <submittedName>
        <fullName evidence="10">Transmembrane protein family 132 middle domain-containing protein</fullName>
    </submittedName>
</protein>
<evidence type="ECO:0000256" key="3">
    <source>
        <dbReference type="ARBA" id="ARBA00022692"/>
    </source>
</evidence>
<dbReference type="GO" id="GO:0016020">
    <property type="term" value="C:membrane"/>
    <property type="evidence" value="ECO:0007669"/>
    <property type="project" value="UniProtKB-SubCell"/>
</dbReference>
<dbReference type="InterPro" id="IPR026307">
    <property type="entry name" value="TMEM132"/>
</dbReference>
<dbReference type="PANTHER" id="PTHR13388">
    <property type="entry name" value="DETONATOR, ISOFORM E"/>
    <property type="match status" value="1"/>
</dbReference>
<comment type="similarity">
    <text evidence="2">Belongs to the TMEM132 family.</text>
</comment>
<feature type="domain" description="Transmembrane protein family 132 fourth" evidence="7">
    <location>
        <begin position="441"/>
        <end position="538"/>
    </location>
</feature>
<dbReference type="Pfam" id="PF23486">
    <property type="entry name" value="Ig_TMEM132_5th"/>
    <property type="match status" value="1"/>
</dbReference>